<keyword evidence="2" id="KW-1133">Transmembrane helix</keyword>
<dbReference type="Proteomes" id="UP000264702">
    <property type="component" value="Unassembled WGS sequence"/>
</dbReference>
<name>A0A372ILQ3_9BACT</name>
<evidence type="ECO:0000313" key="3">
    <source>
        <dbReference type="EMBL" id="RFU15679.1"/>
    </source>
</evidence>
<evidence type="ECO:0000256" key="1">
    <source>
        <dbReference type="SAM" id="MobiDB-lite"/>
    </source>
</evidence>
<reference evidence="3 4" key="1">
    <citation type="submission" date="2018-08" db="EMBL/GenBank/DDBJ databases">
        <title>Acidipila sp. 4G-K13, an acidobacterium isolated from forest soil.</title>
        <authorList>
            <person name="Gao Z.-H."/>
            <person name="Qiu L.-H."/>
        </authorList>
    </citation>
    <scope>NUCLEOTIDE SEQUENCE [LARGE SCALE GENOMIC DNA]</scope>
    <source>
        <strain evidence="3 4">4G-K13</strain>
    </source>
</reference>
<dbReference type="RefSeq" id="WP_117301291.1">
    <property type="nucleotide sequence ID" value="NZ_QVQT02000005.1"/>
</dbReference>
<protein>
    <submittedName>
        <fullName evidence="3">Uncharacterized protein</fullName>
    </submittedName>
</protein>
<organism evidence="3 4">
    <name type="scientific">Paracidobacterium acidisoli</name>
    <dbReference type="NCBI Taxonomy" id="2303751"/>
    <lineage>
        <taxon>Bacteria</taxon>
        <taxon>Pseudomonadati</taxon>
        <taxon>Acidobacteriota</taxon>
        <taxon>Terriglobia</taxon>
        <taxon>Terriglobales</taxon>
        <taxon>Acidobacteriaceae</taxon>
        <taxon>Paracidobacterium</taxon>
    </lineage>
</organism>
<dbReference type="OrthoDB" id="122473at2"/>
<accession>A0A372ILQ3</accession>
<proteinExistence type="predicted"/>
<keyword evidence="4" id="KW-1185">Reference proteome</keyword>
<feature type="compositionally biased region" description="Polar residues" evidence="1">
    <location>
        <begin position="1"/>
        <end position="19"/>
    </location>
</feature>
<dbReference type="EMBL" id="QVQT01000005">
    <property type="protein sequence ID" value="RFU15679.1"/>
    <property type="molecule type" value="Genomic_DNA"/>
</dbReference>
<evidence type="ECO:0000256" key="2">
    <source>
        <dbReference type="SAM" id="Phobius"/>
    </source>
</evidence>
<keyword evidence="2" id="KW-0472">Membrane</keyword>
<feature type="region of interest" description="Disordered" evidence="1">
    <location>
        <begin position="1"/>
        <end position="27"/>
    </location>
</feature>
<dbReference type="AlphaFoldDB" id="A0A372ILQ3"/>
<feature type="transmembrane region" description="Helical" evidence="2">
    <location>
        <begin position="38"/>
        <end position="58"/>
    </location>
</feature>
<gene>
    <name evidence="3" type="ORF">D0Y96_14570</name>
</gene>
<keyword evidence="2" id="KW-0812">Transmembrane</keyword>
<feature type="transmembrane region" description="Helical" evidence="2">
    <location>
        <begin position="78"/>
        <end position="99"/>
    </location>
</feature>
<sequence>MSPQPNLLSPNTSQASAANKSHRQEPSWLRRSELILRVLVRLYIGLILVVLPWTHFWADNRFFIYFAPVARFTVSGPFRGFISGLGLLNIWIAITDAVFHKEP</sequence>
<evidence type="ECO:0000313" key="4">
    <source>
        <dbReference type="Proteomes" id="UP000264702"/>
    </source>
</evidence>
<comment type="caution">
    <text evidence="3">The sequence shown here is derived from an EMBL/GenBank/DDBJ whole genome shotgun (WGS) entry which is preliminary data.</text>
</comment>